<dbReference type="Proteomes" id="UP001597079">
    <property type="component" value="Unassembled WGS sequence"/>
</dbReference>
<reference evidence="3" key="1">
    <citation type="journal article" date="2019" name="Int. J. Syst. Evol. Microbiol.">
        <title>The Global Catalogue of Microorganisms (GCM) 10K type strain sequencing project: providing services to taxonomists for standard genome sequencing and annotation.</title>
        <authorList>
            <consortium name="The Broad Institute Genomics Platform"/>
            <consortium name="The Broad Institute Genome Sequencing Center for Infectious Disease"/>
            <person name="Wu L."/>
            <person name="Ma J."/>
        </authorList>
    </citation>
    <scope>NUCLEOTIDE SEQUENCE [LARGE SCALE GENOMIC DNA]</scope>
    <source>
        <strain evidence="3">CGMCC 1.12286</strain>
    </source>
</reference>
<keyword evidence="3" id="KW-1185">Reference proteome</keyword>
<keyword evidence="1" id="KW-1133">Transmembrane helix</keyword>
<proteinExistence type="predicted"/>
<evidence type="ECO:0000313" key="2">
    <source>
        <dbReference type="EMBL" id="MFD1676450.1"/>
    </source>
</evidence>
<name>A0ABW4JMX0_9BACL</name>
<gene>
    <name evidence="2" type="ORF">ACFSB2_17260</name>
</gene>
<keyword evidence="1" id="KW-0812">Transmembrane</keyword>
<keyword evidence="1" id="KW-0472">Membrane</keyword>
<protein>
    <submittedName>
        <fullName evidence="2">Uncharacterized protein</fullName>
    </submittedName>
</protein>
<comment type="caution">
    <text evidence="2">The sequence shown here is derived from an EMBL/GenBank/DDBJ whole genome shotgun (WGS) entry which is preliminary data.</text>
</comment>
<dbReference type="RefSeq" id="WP_377944351.1">
    <property type="nucleotide sequence ID" value="NZ_JBHUCX010000062.1"/>
</dbReference>
<feature type="transmembrane region" description="Helical" evidence="1">
    <location>
        <begin position="12"/>
        <end position="35"/>
    </location>
</feature>
<feature type="transmembrane region" description="Helical" evidence="1">
    <location>
        <begin position="42"/>
        <end position="63"/>
    </location>
</feature>
<accession>A0ABW4JMX0</accession>
<evidence type="ECO:0000313" key="3">
    <source>
        <dbReference type="Proteomes" id="UP001597079"/>
    </source>
</evidence>
<dbReference type="EMBL" id="JBHUCX010000062">
    <property type="protein sequence ID" value="MFD1676450.1"/>
    <property type="molecule type" value="Genomic_DNA"/>
</dbReference>
<organism evidence="2 3">
    <name type="scientific">Alicyclobacillus fodiniaquatilis</name>
    <dbReference type="NCBI Taxonomy" id="1661150"/>
    <lineage>
        <taxon>Bacteria</taxon>
        <taxon>Bacillati</taxon>
        <taxon>Bacillota</taxon>
        <taxon>Bacilli</taxon>
        <taxon>Bacillales</taxon>
        <taxon>Alicyclobacillaceae</taxon>
        <taxon>Alicyclobacillus</taxon>
    </lineage>
</organism>
<sequence>MQNGTPNIWLRLLAPFWVLMTLLVFISGFTLAIVGPTHMGRFFTIHAPSVAIWLPLVAVQIYAQQ</sequence>
<evidence type="ECO:0000256" key="1">
    <source>
        <dbReference type="SAM" id="Phobius"/>
    </source>
</evidence>